<dbReference type="InterPro" id="IPR012338">
    <property type="entry name" value="Beta-lactam/transpept-like"/>
</dbReference>
<dbReference type="Gene3D" id="3.40.710.10">
    <property type="entry name" value="DD-peptidase/beta-lactamase superfamily"/>
    <property type="match status" value="1"/>
</dbReference>
<proteinExistence type="predicted"/>
<reference evidence="3 4" key="1">
    <citation type="submission" date="2020-10" db="EMBL/GenBank/DDBJ databases">
        <title>Identification of Nocardia species via Next-generation sequencing and recognition of intraspecies genetic diversity.</title>
        <authorList>
            <person name="Li P."/>
            <person name="Li P."/>
            <person name="Lu B."/>
        </authorList>
    </citation>
    <scope>NUCLEOTIDE SEQUENCE [LARGE SCALE GENOMIC DNA]</scope>
    <source>
        <strain evidence="3 4">BJ06-0143</strain>
    </source>
</reference>
<evidence type="ECO:0000259" key="2">
    <source>
        <dbReference type="Pfam" id="PF24491"/>
    </source>
</evidence>
<feature type="domain" description="DUF7586" evidence="2">
    <location>
        <begin position="338"/>
        <end position="419"/>
    </location>
</feature>
<dbReference type="SUPFAM" id="SSF56601">
    <property type="entry name" value="beta-lactamase/transpeptidase-like"/>
    <property type="match status" value="1"/>
</dbReference>
<dbReference type="Pfam" id="PF00144">
    <property type="entry name" value="Beta-lactamase"/>
    <property type="match status" value="1"/>
</dbReference>
<dbReference type="RefSeq" id="WP_195004167.1">
    <property type="nucleotide sequence ID" value="NZ_JADLQN010000005.1"/>
</dbReference>
<name>A0ABS0DFQ6_9NOCA</name>
<gene>
    <name evidence="3" type="ORF">IU449_22640</name>
</gene>
<evidence type="ECO:0000259" key="1">
    <source>
        <dbReference type="Pfam" id="PF00144"/>
    </source>
</evidence>
<evidence type="ECO:0000313" key="4">
    <source>
        <dbReference type="Proteomes" id="UP000707731"/>
    </source>
</evidence>
<dbReference type="InterPro" id="IPR001466">
    <property type="entry name" value="Beta-lactam-related"/>
</dbReference>
<keyword evidence="4" id="KW-1185">Reference proteome</keyword>
<accession>A0ABS0DFQ6</accession>
<dbReference type="EMBL" id="JADLQN010000005">
    <property type="protein sequence ID" value="MBF6357308.1"/>
    <property type="molecule type" value="Genomic_DNA"/>
</dbReference>
<dbReference type="PANTHER" id="PTHR46825">
    <property type="entry name" value="D-ALANYL-D-ALANINE-CARBOXYPEPTIDASE/ENDOPEPTIDASE AMPH"/>
    <property type="match status" value="1"/>
</dbReference>
<dbReference type="Proteomes" id="UP000707731">
    <property type="component" value="Unassembled WGS sequence"/>
</dbReference>
<dbReference type="InterPro" id="IPR056008">
    <property type="entry name" value="DUF7586"/>
</dbReference>
<evidence type="ECO:0000313" key="3">
    <source>
        <dbReference type="EMBL" id="MBF6357308.1"/>
    </source>
</evidence>
<comment type="caution">
    <text evidence="3">The sequence shown here is derived from an EMBL/GenBank/DDBJ whole genome shotgun (WGS) entry which is preliminary data.</text>
</comment>
<feature type="domain" description="Beta-lactamase-related" evidence="1">
    <location>
        <begin position="6"/>
        <end position="313"/>
    </location>
</feature>
<dbReference type="InterPro" id="IPR050491">
    <property type="entry name" value="AmpC-like"/>
</dbReference>
<sequence length="422" mass="45558">MAEVQSSARIPSLLAAIGVGGASRAVAVSGCADAENRVPATEEVSYRIGSITKTFTAASTVLLADSGEVGLDDRVQRYLPGTPFGHVSLRMLLSHTSGLQREAPTDMWESMLGPSPAALRERFSRVEFVAEPGQRWHYSNLGYAILGQVIEAVAGRPFESVIDETLLRPLGMDRTCWTQPEKAALGYRLDPFVATVHREPVMDQGAIGAGGQLWSTAGDLLCWAHALGGNEPSVLPETVVEKMHTLHVMVDTSGWTRGWGLGLILERRDGVIISGHTGAMPGFQSALALDRASGLSVAVLANTTRGIEPGDLAAEILCEAIVEHPAPPPPQWWLAECPPHIEPLLGSWWSEADETLFRWESDGLHACLARKPAMTDTRFVEEGPGRFRAVAGRLLGELLLVADTPNGPEIYWATYPFTRSAR</sequence>
<dbReference type="PANTHER" id="PTHR46825:SF7">
    <property type="entry name" value="D-ALANYL-D-ALANINE CARBOXYPEPTIDASE"/>
    <property type="match status" value="1"/>
</dbReference>
<dbReference type="Pfam" id="PF24491">
    <property type="entry name" value="DUF7586"/>
    <property type="match status" value="1"/>
</dbReference>
<protein>
    <submittedName>
        <fullName evidence="3">Beta-lactamase family protein</fullName>
    </submittedName>
</protein>
<organism evidence="3 4">
    <name type="scientific">Nocardia higoensis</name>
    <dbReference type="NCBI Taxonomy" id="228599"/>
    <lineage>
        <taxon>Bacteria</taxon>
        <taxon>Bacillati</taxon>
        <taxon>Actinomycetota</taxon>
        <taxon>Actinomycetes</taxon>
        <taxon>Mycobacteriales</taxon>
        <taxon>Nocardiaceae</taxon>
        <taxon>Nocardia</taxon>
    </lineage>
</organism>